<dbReference type="GO" id="GO:0006935">
    <property type="term" value="P:chemotaxis"/>
    <property type="evidence" value="ECO:0007669"/>
    <property type="project" value="InterPro"/>
</dbReference>
<gene>
    <name evidence="5" type="ORF">SAMN05192583_0348</name>
</gene>
<dbReference type="Proteomes" id="UP000199206">
    <property type="component" value="Unassembled WGS sequence"/>
</dbReference>
<dbReference type="GO" id="GO:0007165">
    <property type="term" value="P:signal transduction"/>
    <property type="evidence" value="ECO:0007669"/>
    <property type="project" value="UniProtKB-KW"/>
</dbReference>
<protein>
    <submittedName>
        <fullName evidence="5">Methyl-accepting chemotaxis protein (MCP) signalling domain-containing protein</fullName>
    </submittedName>
</protein>
<dbReference type="SUPFAM" id="SSF58104">
    <property type="entry name" value="Methyl-accepting chemotaxis protein (MCP) signaling domain"/>
    <property type="match status" value="1"/>
</dbReference>
<dbReference type="InterPro" id="IPR004089">
    <property type="entry name" value="MCPsignal_dom"/>
</dbReference>
<dbReference type="GO" id="GO:0016020">
    <property type="term" value="C:membrane"/>
    <property type="evidence" value="ECO:0007669"/>
    <property type="project" value="InterPro"/>
</dbReference>
<dbReference type="STRING" id="1166340.SAMN05192583_0348"/>
<dbReference type="AlphaFoldDB" id="A0A1H7YPS7"/>
<keyword evidence="1 3" id="KW-0807">Transducer</keyword>
<dbReference type="PRINTS" id="PR00260">
    <property type="entry name" value="CHEMTRNSDUCR"/>
</dbReference>
<dbReference type="PANTHER" id="PTHR32089">
    <property type="entry name" value="METHYL-ACCEPTING CHEMOTAXIS PROTEIN MCPB"/>
    <property type="match status" value="1"/>
</dbReference>
<dbReference type="OrthoDB" id="354287at2"/>
<dbReference type="PROSITE" id="PS50111">
    <property type="entry name" value="CHEMOTAXIS_TRANSDUC_2"/>
    <property type="match status" value="1"/>
</dbReference>
<dbReference type="GO" id="GO:0004888">
    <property type="term" value="F:transmembrane signaling receptor activity"/>
    <property type="evidence" value="ECO:0007669"/>
    <property type="project" value="InterPro"/>
</dbReference>
<sequence>MLPADSPRRFQALHADAATVPALAEIWALLAADIEHQTREFCRDGLADQLHGEQQARYEHEIAFTRRKFLGPFDAAFDKEMVARGRTFVAHGGDEDDYVDGLTANYQLRRTLLAERLAGDPDRATRLSEALFVLATIDIRAFSAGVAEHHARRERAMRSAMEYTMDEADRIVSSIEKVSRQTNLLALNAAIEAARAGDHGRGFAVVAQEVKRLAQATREATGAARTLLSGRKTQAAA</sequence>
<dbReference type="Gene3D" id="1.10.287.950">
    <property type="entry name" value="Methyl-accepting chemotaxis protein"/>
    <property type="match status" value="1"/>
</dbReference>
<evidence type="ECO:0000256" key="2">
    <source>
        <dbReference type="ARBA" id="ARBA00029447"/>
    </source>
</evidence>
<keyword evidence="6" id="KW-1185">Reference proteome</keyword>
<name>A0A1H7YPS7_9SPHN</name>
<organism evidence="5 6">
    <name type="scientific">Sphingomonas gellani</name>
    <dbReference type="NCBI Taxonomy" id="1166340"/>
    <lineage>
        <taxon>Bacteria</taxon>
        <taxon>Pseudomonadati</taxon>
        <taxon>Pseudomonadota</taxon>
        <taxon>Alphaproteobacteria</taxon>
        <taxon>Sphingomonadales</taxon>
        <taxon>Sphingomonadaceae</taxon>
        <taxon>Sphingomonas</taxon>
    </lineage>
</organism>
<reference evidence="6" key="1">
    <citation type="submission" date="2016-10" db="EMBL/GenBank/DDBJ databases">
        <authorList>
            <person name="Varghese N."/>
            <person name="Submissions S."/>
        </authorList>
    </citation>
    <scope>NUCLEOTIDE SEQUENCE [LARGE SCALE GENOMIC DNA]</scope>
    <source>
        <strain evidence="6">S6-262</strain>
    </source>
</reference>
<dbReference type="EMBL" id="FOCF01000001">
    <property type="protein sequence ID" value="SEM47911.1"/>
    <property type="molecule type" value="Genomic_DNA"/>
</dbReference>
<evidence type="ECO:0000256" key="1">
    <source>
        <dbReference type="ARBA" id="ARBA00023224"/>
    </source>
</evidence>
<dbReference type="Pfam" id="PF00015">
    <property type="entry name" value="MCPsignal"/>
    <property type="match status" value="1"/>
</dbReference>
<evidence type="ECO:0000313" key="6">
    <source>
        <dbReference type="Proteomes" id="UP000199206"/>
    </source>
</evidence>
<accession>A0A1H7YPS7</accession>
<dbReference type="PANTHER" id="PTHR32089:SF112">
    <property type="entry name" value="LYSOZYME-LIKE PROTEIN-RELATED"/>
    <property type="match status" value="1"/>
</dbReference>
<feature type="domain" description="Methyl-accepting transducer" evidence="4">
    <location>
        <begin position="161"/>
        <end position="237"/>
    </location>
</feature>
<dbReference type="RefSeq" id="WP_093663734.1">
    <property type="nucleotide sequence ID" value="NZ_FOCF01000001.1"/>
</dbReference>
<dbReference type="InterPro" id="IPR004090">
    <property type="entry name" value="Chemotax_Me-accpt_rcpt"/>
</dbReference>
<evidence type="ECO:0000313" key="5">
    <source>
        <dbReference type="EMBL" id="SEM47911.1"/>
    </source>
</evidence>
<evidence type="ECO:0000256" key="3">
    <source>
        <dbReference type="PROSITE-ProRule" id="PRU00284"/>
    </source>
</evidence>
<evidence type="ECO:0000259" key="4">
    <source>
        <dbReference type="PROSITE" id="PS50111"/>
    </source>
</evidence>
<proteinExistence type="inferred from homology"/>
<comment type="similarity">
    <text evidence="2">Belongs to the methyl-accepting chemotaxis (MCP) protein family.</text>
</comment>